<protein>
    <recommendedName>
        <fullName evidence="7">Eukaryotic translation initiation factor 3 30 kDa subunit</fullName>
    </recommendedName>
</protein>
<keyword evidence="6" id="KW-1185">Reference proteome</keyword>
<evidence type="ECO:0000256" key="3">
    <source>
        <dbReference type="ARBA" id="ARBA00022917"/>
    </source>
</evidence>
<dbReference type="Gene3D" id="1.10.246.60">
    <property type="entry name" value="Eukaryotic translation initiation factor 3 like domains"/>
    <property type="match status" value="1"/>
</dbReference>
<dbReference type="PANTHER" id="PTHR21681">
    <property type="entry name" value="EUKARYOTIC TRANSLATION INITIATION FACTOR 3 SUBUNIT J"/>
    <property type="match status" value="1"/>
</dbReference>
<dbReference type="Proteomes" id="UP000801492">
    <property type="component" value="Unassembled WGS sequence"/>
</dbReference>
<comment type="caution">
    <text evidence="5">The sequence shown here is derived from an EMBL/GenBank/DDBJ whole genome shotgun (WGS) entry which is preliminary data.</text>
</comment>
<dbReference type="EMBL" id="VTPC01005359">
    <property type="protein sequence ID" value="KAF2896126.1"/>
    <property type="molecule type" value="Genomic_DNA"/>
</dbReference>
<evidence type="ECO:0008006" key="7">
    <source>
        <dbReference type="Google" id="ProtNLM"/>
    </source>
</evidence>
<dbReference type="PANTHER" id="PTHR21681:SF0">
    <property type="entry name" value="EUKARYOTIC TRANSLATION INITIATION FACTOR 3 SUBUNIT J"/>
    <property type="match status" value="1"/>
</dbReference>
<dbReference type="GO" id="GO:0005852">
    <property type="term" value="C:eukaryotic translation initiation factor 3 complex"/>
    <property type="evidence" value="ECO:0007669"/>
    <property type="project" value="InterPro"/>
</dbReference>
<organism evidence="5 6">
    <name type="scientific">Ignelater luminosus</name>
    <name type="common">Cucubano</name>
    <name type="synonym">Pyrophorus luminosus</name>
    <dbReference type="NCBI Taxonomy" id="2038154"/>
    <lineage>
        <taxon>Eukaryota</taxon>
        <taxon>Metazoa</taxon>
        <taxon>Ecdysozoa</taxon>
        <taxon>Arthropoda</taxon>
        <taxon>Hexapoda</taxon>
        <taxon>Insecta</taxon>
        <taxon>Pterygota</taxon>
        <taxon>Neoptera</taxon>
        <taxon>Endopterygota</taxon>
        <taxon>Coleoptera</taxon>
        <taxon>Polyphaga</taxon>
        <taxon>Elateriformia</taxon>
        <taxon>Elateroidea</taxon>
        <taxon>Elateridae</taxon>
        <taxon>Agrypninae</taxon>
        <taxon>Pyrophorini</taxon>
        <taxon>Ignelater</taxon>
    </lineage>
</organism>
<dbReference type="AlphaFoldDB" id="A0A8K0D2S4"/>
<keyword evidence="2" id="KW-0396">Initiation factor</keyword>
<accession>A0A8K0D2S4</accession>
<dbReference type="GO" id="GO:0003743">
    <property type="term" value="F:translation initiation factor activity"/>
    <property type="evidence" value="ECO:0007669"/>
    <property type="project" value="UniProtKB-KW"/>
</dbReference>
<gene>
    <name evidence="5" type="ORF">ILUMI_10039</name>
</gene>
<evidence type="ECO:0000256" key="4">
    <source>
        <dbReference type="SAM" id="MobiDB-lite"/>
    </source>
</evidence>
<keyword evidence="3" id="KW-0648">Protein biosynthesis</keyword>
<dbReference type="OrthoDB" id="20381at2759"/>
<dbReference type="Pfam" id="PF08597">
    <property type="entry name" value="eIF3_subunit"/>
    <property type="match status" value="1"/>
</dbReference>
<dbReference type="InterPro" id="IPR023194">
    <property type="entry name" value="eIF3-like_dom_sf"/>
</dbReference>
<proteinExistence type="predicted"/>
<sequence>MAEWDDDNFEPRDVNVTGGSLSNKWEGEDEEDEVKRLKREAYEKRVKEVEEEISSEEQLRRQKESDLTMALETTFSSDKLGDGTPGSKEEFQELSDNLTKNIQQFSKNEEYPVFAENLIRGICATLSVYDLKKIKTTIDNMVLEKQKLEKGDKPKKSKGKGKAKLKIEGDNPYNQYSAFVDDFDDFGEYI</sequence>
<keyword evidence="1" id="KW-0963">Cytoplasm</keyword>
<evidence type="ECO:0000313" key="6">
    <source>
        <dbReference type="Proteomes" id="UP000801492"/>
    </source>
</evidence>
<reference evidence="5" key="1">
    <citation type="submission" date="2019-08" db="EMBL/GenBank/DDBJ databases">
        <title>The genome of the North American firefly Photinus pyralis.</title>
        <authorList>
            <consortium name="Photinus pyralis genome working group"/>
            <person name="Fallon T.R."/>
            <person name="Sander Lower S.E."/>
            <person name="Weng J.-K."/>
        </authorList>
    </citation>
    <scope>NUCLEOTIDE SEQUENCE</scope>
    <source>
        <strain evidence="5">TRF0915ILg1</strain>
        <tissue evidence="5">Whole body</tissue>
    </source>
</reference>
<evidence type="ECO:0000256" key="2">
    <source>
        <dbReference type="ARBA" id="ARBA00022540"/>
    </source>
</evidence>
<feature type="region of interest" description="Disordered" evidence="4">
    <location>
        <begin position="1"/>
        <end position="34"/>
    </location>
</feature>
<name>A0A8K0D2S4_IGNLU</name>
<evidence type="ECO:0000313" key="5">
    <source>
        <dbReference type="EMBL" id="KAF2896126.1"/>
    </source>
</evidence>
<dbReference type="InterPro" id="IPR013906">
    <property type="entry name" value="eIF3j"/>
</dbReference>
<evidence type="ECO:0000256" key="1">
    <source>
        <dbReference type="ARBA" id="ARBA00022490"/>
    </source>
</evidence>